<dbReference type="EMBL" id="JASFAG010000002">
    <property type="protein sequence ID" value="MDX9678360.1"/>
    <property type="molecule type" value="Genomic_DNA"/>
</dbReference>
<keyword evidence="3" id="KW-1185">Reference proteome</keyword>
<proteinExistence type="predicted"/>
<gene>
    <name evidence="2" type="ORF">QMK45_20850</name>
</gene>
<sequence length="147" mass="16336">MTTPTSAAKNPNNAAKSRDDGKCALGGCSLMKAKIQLIPLRYGIVERLDPSSALAMPYKLESRPLGIRLIRDGWLYVITEKKPEAVLHEYRVQNGIVTQLLWEKGEITANRRGSQDGRSHTDFSTLKQTLCELFRSAVDCSQMCASH</sequence>
<evidence type="ECO:0000313" key="2">
    <source>
        <dbReference type="EMBL" id="MDX9678360.1"/>
    </source>
</evidence>
<accession>A0ABU5BNU8</accession>
<organism evidence="2 3">
    <name type="scientific">Pseudomonas zeae</name>
    <dbReference type="NCBI Taxonomy" id="2745510"/>
    <lineage>
        <taxon>Bacteria</taxon>
        <taxon>Pseudomonadati</taxon>
        <taxon>Pseudomonadota</taxon>
        <taxon>Gammaproteobacteria</taxon>
        <taxon>Pseudomonadales</taxon>
        <taxon>Pseudomonadaceae</taxon>
        <taxon>Pseudomonas</taxon>
    </lineage>
</organism>
<dbReference type="Pfam" id="PF20249">
    <property type="entry name" value="VasX_N"/>
    <property type="match status" value="1"/>
</dbReference>
<dbReference type="InterPro" id="IPR046864">
    <property type="entry name" value="VasX_N"/>
</dbReference>
<evidence type="ECO:0000313" key="3">
    <source>
        <dbReference type="Proteomes" id="UP001287024"/>
    </source>
</evidence>
<reference evidence="2 3" key="1">
    <citation type="submission" date="2023-05" db="EMBL/GenBank/DDBJ databases">
        <title>Siderophore-mediated competition between Bacillus subtilis and Pseudomonas marginalis.</title>
        <authorList>
            <person name="Lyng M."/>
            <person name="Joergensen J.P.B."/>
            <person name="Schostag M.D."/>
            <person name="Jarmusch S.A."/>
            <person name="Aguilar D.K.C."/>
            <person name="Andrade C.N.L."/>
            <person name="Kovacs A.T."/>
        </authorList>
    </citation>
    <scope>NUCLEOTIDE SEQUENCE [LARGE SCALE GENOMIC DNA]</scope>
    <source>
        <strain evidence="2 3">P8_72</strain>
    </source>
</reference>
<dbReference type="Proteomes" id="UP001287024">
    <property type="component" value="Unassembled WGS sequence"/>
</dbReference>
<evidence type="ECO:0000259" key="1">
    <source>
        <dbReference type="Pfam" id="PF20249"/>
    </source>
</evidence>
<comment type="caution">
    <text evidence="2">The sequence shown here is derived from an EMBL/GenBank/DDBJ whole genome shotgun (WGS) entry which is preliminary data.</text>
</comment>
<feature type="domain" description="Toxin VasX N-terminal region" evidence="1">
    <location>
        <begin position="28"/>
        <end position="123"/>
    </location>
</feature>
<protein>
    <recommendedName>
        <fullName evidence="1">Toxin VasX N-terminal region domain-containing protein</fullName>
    </recommendedName>
</protein>
<dbReference type="CDD" id="cd20708">
    <property type="entry name" value="MIX_IV"/>
    <property type="match status" value="1"/>
</dbReference>
<name>A0ABU5BNU8_9PSED</name>